<accession>A0ABV8E438</accession>
<proteinExistence type="predicted"/>
<protein>
    <submittedName>
        <fullName evidence="1">Uncharacterized protein</fullName>
    </submittedName>
</protein>
<reference evidence="2" key="1">
    <citation type="journal article" date="2019" name="Int. J. Syst. Evol. Microbiol.">
        <title>The Global Catalogue of Microorganisms (GCM) 10K type strain sequencing project: providing services to taxonomists for standard genome sequencing and annotation.</title>
        <authorList>
            <consortium name="The Broad Institute Genomics Platform"/>
            <consortium name="The Broad Institute Genome Sequencing Center for Infectious Disease"/>
            <person name="Wu L."/>
            <person name="Ma J."/>
        </authorList>
    </citation>
    <scope>NUCLEOTIDE SEQUENCE [LARGE SCALE GENOMIC DNA]</scope>
    <source>
        <strain evidence="2">TBRC 5781</strain>
    </source>
</reference>
<gene>
    <name evidence="1" type="ORF">ACFOVS_03775</name>
</gene>
<keyword evidence="2" id="KW-1185">Reference proteome</keyword>
<sequence length="213" mass="23932">MQSIAREAGSNDQAKTSYEAMLTDMVSPDVAGRFEEEYGQNIYQIRKDAIAAGKDPVLESLRAYQKAVQGDEEKTRSLFRNSEAYRGYNAVFKDLDLIVKRMEQMENAGGVIDGDYGTNTDNLNSQADRATSAAAYRLKKIAEPALPVLTEGMRGFADNLMREGERPSDKQLFMDEWRRRYPNGSDQSQPSLRQRFLYGKGAEQISVSASTWT</sequence>
<dbReference type="Proteomes" id="UP001595697">
    <property type="component" value="Unassembled WGS sequence"/>
</dbReference>
<name>A0ABV8E438_9HYPH</name>
<evidence type="ECO:0000313" key="2">
    <source>
        <dbReference type="Proteomes" id="UP001595697"/>
    </source>
</evidence>
<comment type="caution">
    <text evidence="1">The sequence shown here is derived from an EMBL/GenBank/DDBJ whole genome shotgun (WGS) entry which is preliminary data.</text>
</comment>
<dbReference type="EMBL" id="JBHSBD010000014">
    <property type="protein sequence ID" value="MFC3967257.1"/>
    <property type="molecule type" value="Genomic_DNA"/>
</dbReference>
<organism evidence="1 2">
    <name type="scientific">Rhizobium lemnae</name>
    <dbReference type="NCBI Taxonomy" id="1214924"/>
    <lineage>
        <taxon>Bacteria</taxon>
        <taxon>Pseudomonadati</taxon>
        <taxon>Pseudomonadota</taxon>
        <taxon>Alphaproteobacteria</taxon>
        <taxon>Hyphomicrobiales</taxon>
        <taxon>Rhizobiaceae</taxon>
        <taxon>Rhizobium/Agrobacterium group</taxon>
        <taxon>Rhizobium</taxon>
    </lineage>
</organism>
<dbReference type="RefSeq" id="WP_247261815.1">
    <property type="nucleotide sequence ID" value="NZ_JALJQZ010000028.1"/>
</dbReference>
<evidence type="ECO:0000313" key="1">
    <source>
        <dbReference type="EMBL" id="MFC3967257.1"/>
    </source>
</evidence>